<keyword evidence="2" id="KW-1185">Reference proteome</keyword>
<sequence>MTLEHHPASYGRVRAAIREAARAAWTDLRREHPESFYYFGLWTTPLAHRPAPTAISLEGQARVVTHYRAQGMPVTAEELRWAENDSPFDLFGDEGFAEVERLFDAFGNPYDRPRAVNEALFETITGALADLDAEGFFGTGVERDAVVVNVTMPGHDEADDLLASARALNPASALTRYEADWSA</sequence>
<dbReference type="Proteomes" id="UP000538196">
    <property type="component" value="Unassembled WGS sequence"/>
</dbReference>
<evidence type="ECO:0008006" key="3">
    <source>
        <dbReference type="Google" id="ProtNLM"/>
    </source>
</evidence>
<protein>
    <recommendedName>
        <fullName evidence="3">DUF4303 domain-containing protein</fullName>
    </recommendedName>
</protein>
<dbReference type="InterPro" id="IPR025409">
    <property type="entry name" value="DUF4303"/>
</dbReference>
<accession>A0A7W4UZF4</accession>
<dbReference type="AlphaFoldDB" id="A0A7W4UZF4"/>
<proteinExistence type="predicted"/>
<gene>
    <name evidence="1" type="ORF">FHX33_003553</name>
</gene>
<reference evidence="1 2" key="1">
    <citation type="submission" date="2020-08" db="EMBL/GenBank/DDBJ databases">
        <title>Sequencing the genomes of 1000 actinobacteria strains.</title>
        <authorList>
            <person name="Klenk H.-P."/>
        </authorList>
    </citation>
    <scope>NUCLEOTIDE SEQUENCE [LARGE SCALE GENOMIC DNA]</scope>
    <source>
        <strain evidence="1 2">DSM 20146</strain>
    </source>
</reference>
<evidence type="ECO:0000313" key="2">
    <source>
        <dbReference type="Proteomes" id="UP000538196"/>
    </source>
</evidence>
<evidence type="ECO:0000313" key="1">
    <source>
        <dbReference type="EMBL" id="MBB2968777.1"/>
    </source>
</evidence>
<dbReference type="EMBL" id="JACHVP010000004">
    <property type="protein sequence ID" value="MBB2968777.1"/>
    <property type="molecule type" value="Genomic_DNA"/>
</dbReference>
<dbReference type="RefSeq" id="WP_021765271.1">
    <property type="nucleotide sequence ID" value="NZ_JACHVP010000004.1"/>
</dbReference>
<organism evidence="1 2">
    <name type="scientific">Leifsonia aquatica</name>
    <name type="common">Corynebacterium aquaticum</name>
    <dbReference type="NCBI Taxonomy" id="144185"/>
    <lineage>
        <taxon>Bacteria</taxon>
        <taxon>Bacillati</taxon>
        <taxon>Actinomycetota</taxon>
        <taxon>Actinomycetes</taxon>
        <taxon>Micrococcales</taxon>
        <taxon>Microbacteriaceae</taxon>
        <taxon>Leifsonia</taxon>
    </lineage>
</organism>
<comment type="caution">
    <text evidence="1">The sequence shown here is derived from an EMBL/GenBank/DDBJ whole genome shotgun (WGS) entry which is preliminary data.</text>
</comment>
<dbReference type="Pfam" id="PF14136">
    <property type="entry name" value="DUF4303"/>
    <property type="match status" value="1"/>
</dbReference>
<name>A0A7W4UZF4_LEIAQ</name>